<dbReference type="GO" id="GO:0008422">
    <property type="term" value="F:beta-glucosidase activity"/>
    <property type="evidence" value="ECO:0007669"/>
    <property type="project" value="TreeGrafter"/>
</dbReference>
<evidence type="ECO:0000256" key="3">
    <source>
        <dbReference type="RuleBase" id="RU003690"/>
    </source>
</evidence>
<feature type="signal peptide" evidence="4">
    <location>
        <begin position="1"/>
        <end position="25"/>
    </location>
</feature>
<dbReference type="Pfam" id="PF00232">
    <property type="entry name" value="Glyco_hydro_1"/>
    <property type="match status" value="1"/>
</dbReference>
<evidence type="ECO:0000256" key="1">
    <source>
        <dbReference type="ARBA" id="ARBA00010838"/>
    </source>
</evidence>
<comment type="similarity">
    <text evidence="1 3">Belongs to the glycosyl hydrolase 1 family.</text>
</comment>
<dbReference type="Gene3D" id="3.20.20.80">
    <property type="entry name" value="Glycosidases"/>
    <property type="match status" value="1"/>
</dbReference>
<evidence type="ECO:0000313" key="6">
    <source>
        <dbReference type="Proteomes" id="UP001417504"/>
    </source>
</evidence>
<gene>
    <name evidence="5" type="ORF">Sjap_022468</name>
</gene>
<dbReference type="InterPro" id="IPR033132">
    <property type="entry name" value="GH_1_N_CS"/>
</dbReference>
<keyword evidence="4" id="KW-0732">Signal</keyword>
<dbReference type="FunFam" id="3.20.20.80:FF:000022">
    <property type="entry name" value="Beta-glucosidase 11"/>
    <property type="match status" value="1"/>
</dbReference>
<dbReference type="EMBL" id="JBBNAE010000009">
    <property type="protein sequence ID" value="KAK9096971.1"/>
    <property type="molecule type" value="Genomic_DNA"/>
</dbReference>
<dbReference type="PRINTS" id="PR00131">
    <property type="entry name" value="GLHYDRLASE1"/>
</dbReference>
<comment type="caution">
    <text evidence="5">The sequence shown here is derived from an EMBL/GenBank/DDBJ whole genome shotgun (WGS) entry which is preliminary data.</text>
</comment>
<organism evidence="5 6">
    <name type="scientific">Stephania japonica</name>
    <dbReference type="NCBI Taxonomy" id="461633"/>
    <lineage>
        <taxon>Eukaryota</taxon>
        <taxon>Viridiplantae</taxon>
        <taxon>Streptophyta</taxon>
        <taxon>Embryophyta</taxon>
        <taxon>Tracheophyta</taxon>
        <taxon>Spermatophyta</taxon>
        <taxon>Magnoliopsida</taxon>
        <taxon>Ranunculales</taxon>
        <taxon>Menispermaceae</taxon>
        <taxon>Menispermoideae</taxon>
        <taxon>Cissampelideae</taxon>
        <taxon>Stephania</taxon>
    </lineage>
</organism>
<reference evidence="5 6" key="1">
    <citation type="submission" date="2024-01" db="EMBL/GenBank/DDBJ databases">
        <title>Genome assemblies of Stephania.</title>
        <authorList>
            <person name="Yang L."/>
        </authorList>
    </citation>
    <scope>NUCLEOTIDE SEQUENCE [LARGE SCALE GENOMIC DNA]</scope>
    <source>
        <strain evidence="5">QJT</strain>
        <tissue evidence="5">Leaf</tissue>
    </source>
</reference>
<sequence length="511" mass="58159">MARVMGLLPCLILFMCLYTVVVVGAYSQLSNGLKSRSDFPTGFVFGAGSSAYQIEGAAAEDGRKPSIWDTYTHAGKVVDKGTGDIASDQYHHYKEDVKLMHDMGLDAYRFSFSWNRLILDGHGAINPKGLNYYNNLINELVSYGIEPHVTLSHLDIPQSLQDEYDGYLNPKFIKDFTAYADICFKEFGDRVKHWITFNEPNIQTIVGNDVGILPPSRCSYPFGVNCSIGNSTTEPYIGAHTILLSHASAAQLYREKYQRIQRGQIGITILAMWIEPVSDSPKDIAAKQRMLDFHLGWFLDPLVYGDYPATMRNIVGSRLPLFTEYDSNQLKNSCDFIGLNHYSALLVEDLPTTFSKYGSDYYDDISVKGFFSKSLYNIESTYPWDSRSLQRMLEYVKVKYKNPAVVIHENGLPAYGENCNAQALNDTERIEYLQSYIGSLLLSIRNGSDVRGYFVWSFMDCFELVGGYRFYYGLYAVDFNDSKRKRYPRMSAKWFTSFLAKEKNKEEISSY</sequence>
<accession>A0AAP0EPG0</accession>
<evidence type="ECO:0000256" key="2">
    <source>
        <dbReference type="ARBA" id="ARBA00022801"/>
    </source>
</evidence>
<dbReference type="AlphaFoldDB" id="A0AAP0EPG0"/>
<evidence type="ECO:0008006" key="7">
    <source>
        <dbReference type="Google" id="ProtNLM"/>
    </source>
</evidence>
<evidence type="ECO:0000313" key="5">
    <source>
        <dbReference type="EMBL" id="KAK9096971.1"/>
    </source>
</evidence>
<dbReference type="PANTHER" id="PTHR10353">
    <property type="entry name" value="GLYCOSYL HYDROLASE"/>
    <property type="match status" value="1"/>
</dbReference>
<keyword evidence="2" id="KW-0378">Hydrolase</keyword>
<keyword evidence="6" id="KW-1185">Reference proteome</keyword>
<dbReference type="Proteomes" id="UP001417504">
    <property type="component" value="Unassembled WGS sequence"/>
</dbReference>
<dbReference type="PROSITE" id="PS00653">
    <property type="entry name" value="GLYCOSYL_HYDROL_F1_2"/>
    <property type="match status" value="1"/>
</dbReference>
<proteinExistence type="inferred from homology"/>
<name>A0AAP0EPG0_9MAGN</name>
<dbReference type="InterPro" id="IPR001360">
    <property type="entry name" value="Glyco_hydro_1"/>
</dbReference>
<dbReference type="SUPFAM" id="SSF51445">
    <property type="entry name" value="(Trans)glycosidases"/>
    <property type="match status" value="1"/>
</dbReference>
<feature type="chain" id="PRO_5043027377" description="Beta-glucosidase" evidence="4">
    <location>
        <begin position="26"/>
        <end position="511"/>
    </location>
</feature>
<evidence type="ECO:0000256" key="4">
    <source>
        <dbReference type="SAM" id="SignalP"/>
    </source>
</evidence>
<protein>
    <recommendedName>
        <fullName evidence="7">Beta-glucosidase</fullName>
    </recommendedName>
</protein>
<dbReference type="InterPro" id="IPR017853">
    <property type="entry name" value="GH"/>
</dbReference>
<dbReference type="GO" id="GO:0005975">
    <property type="term" value="P:carbohydrate metabolic process"/>
    <property type="evidence" value="ECO:0007669"/>
    <property type="project" value="InterPro"/>
</dbReference>
<dbReference type="PANTHER" id="PTHR10353:SF317">
    <property type="entry name" value="BETA-GLUCOSIDASE 31"/>
    <property type="match status" value="1"/>
</dbReference>